<reference evidence="4 5" key="1">
    <citation type="submission" date="2015-04" db="EMBL/GenBank/DDBJ databases">
        <title>Lasius niger genome sequencing.</title>
        <authorList>
            <person name="Konorov E.A."/>
            <person name="Nikitin M.A."/>
            <person name="Kirill M.V."/>
            <person name="Chang P."/>
        </authorList>
    </citation>
    <scope>NUCLEOTIDE SEQUENCE [LARGE SCALE GENOMIC DNA]</scope>
    <source>
        <tissue evidence="4">Whole</tissue>
    </source>
</reference>
<dbReference type="Gene3D" id="2.60.120.290">
    <property type="entry name" value="Spermadhesin, CUB domain"/>
    <property type="match status" value="1"/>
</dbReference>
<evidence type="ECO:0000313" key="5">
    <source>
        <dbReference type="Proteomes" id="UP000036403"/>
    </source>
</evidence>
<dbReference type="Proteomes" id="UP000036403">
    <property type="component" value="Unassembled WGS sequence"/>
</dbReference>
<keyword evidence="5" id="KW-1185">Reference proteome</keyword>
<feature type="domain" description="CUB" evidence="3">
    <location>
        <begin position="41"/>
        <end position="163"/>
    </location>
</feature>
<dbReference type="PANTHER" id="PTHR47537">
    <property type="entry name" value="CUBILIN"/>
    <property type="match status" value="1"/>
</dbReference>
<dbReference type="EMBL" id="LBMM01002176">
    <property type="protein sequence ID" value="KMQ95182.1"/>
    <property type="molecule type" value="Genomic_DNA"/>
</dbReference>
<proteinExistence type="predicted"/>
<dbReference type="AlphaFoldDB" id="A0A0J7KXE2"/>
<dbReference type="InterPro" id="IPR035914">
    <property type="entry name" value="Sperma_CUB_dom_sf"/>
</dbReference>
<organism evidence="4 5">
    <name type="scientific">Lasius niger</name>
    <name type="common">Black garden ant</name>
    <dbReference type="NCBI Taxonomy" id="67767"/>
    <lineage>
        <taxon>Eukaryota</taxon>
        <taxon>Metazoa</taxon>
        <taxon>Ecdysozoa</taxon>
        <taxon>Arthropoda</taxon>
        <taxon>Hexapoda</taxon>
        <taxon>Insecta</taxon>
        <taxon>Pterygota</taxon>
        <taxon>Neoptera</taxon>
        <taxon>Endopterygota</taxon>
        <taxon>Hymenoptera</taxon>
        <taxon>Apocrita</taxon>
        <taxon>Aculeata</taxon>
        <taxon>Formicoidea</taxon>
        <taxon>Formicidae</taxon>
        <taxon>Formicinae</taxon>
        <taxon>Lasius</taxon>
        <taxon>Lasius</taxon>
    </lineage>
</organism>
<evidence type="ECO:0000256" key="2">
    <source>
        <dbReference type="PROSITE-ProRule" id="PRU00059"/>
    </source>
</evidence>
<dbReference type="InterPro" id="IPR053207">
    <property type="entry name" value="Non-NMDA_GluR_Accessory"/>
</dbReference>
<name>A0A0J7KXE2_LASNI</name>
<gene>
    <name evidence="4" type="ORF">RF55_4618</name>
</gene>
<dbReference type="PaxDb" id="67767-A0A0J7KXE2"/>
<dbReference type="OrthoDB" id="10037824at2759"/>
<dbReference type="PROSITE" id="PS01180">
    <property type="entry name" value="CUB"/>
    <property type="match status" value="1"/>
</dbReference>
<sequence>MTTLLAAVRNRFQEDKTESTVEQCISLLLNKRQSYRDIKACNKTYYGDVGKTYDLELHRPKEDKVPYICKLTFNAPGDNFGDIVQLTFDSFTLGKFVSFTAEGCPDGSLQISEAQRPDVGGLWCGTSWGPAIYYSETPSVSIILKLLRLSKDQTGFNFDFRMAYKMIRKSDAVVRYGNPFVGR</sequence>
<keyword evidence="1" id="KW-1015">Disulfide bond</keyword>
<dbReference type="GO" id="GO:0005886">
    <property type="term" value="C:plasma membrane"/>
    <property type="evidence" value="ECO:0007669"/>
    <property type="project" value="TreeGrafter"/>
</dbReference>
<evidence type="ECO:0000256" key="1">
    <source>
        <dbReference type="ARBA" id="ARBA00023157"/>
    </source>
</evidence>
<dbReference type="InterPro" id="IPR000859">
    <property type="entry name" value="CUB_dom"/>
</dbReference>
<evidence type="ECO:0000313" key="4">
    <source>
        <dbReference type="EMBL" id="KMQ95182.1"/>
    </source>
</evidence>
<dbReference type="STRING" id="67767.A0A0J7KXE2"/>
<dbReference type="PANTHER" id="PTHR47537:SF4">
    <property type="entry name" value="GH12701P"/>
    <property type="match status" value="1"/>
</dbReference>
<comment type="caution">
    <text evidence="4">The sequence shown here is derived from an EMBL/GenBank/DDBJ whole genome shotgun (WGS) entry which is preliminary data.</text>
</comment>
<comment type="caution">
    <text evidence="2">Lacks conserved residue(s) required for the propagation of feature annotation.</text>
</comment>
<accession>A0A0J7KXE2</accession>
<evidence type="ECO:0000259" key="3">
    <source>
        <dbReference type="PROSITE" id="PS01180"/>
    </source>
</evidence>
<protein>
    <recommendedName>
        <fullName evidence="3">CUB domain-containing protein</fullName>
    </recommendedName>
</protein>